<feature type="compositionally biased region" description="Basic and acidic residues" evidence="1">
    <location>
        <begin position="9"/>
        <end position="23"/>
    </location>
</feature>
<dbReference type="OrthoDB" id="5387389at2759"/>
<proteinExistence type="predicted"/>
<dbReference type="Gene3D" id="1.20.5.170">
    <property type="match status" value="1"/>
</dbReference>
<reference evidence="3 4" key="1">
    <citation type="journal article" date="2014" name="BMC Genomics">
        <title>Genome sequencing of four Aureobasidium pullulans varieties: biotechnological potential, stress tolerance, and description of new species.</title>
        <authorList>
            <person name="Gostin Ar C."/>
            <person name="Ohm R.A."/>
            <person name="Kogej T."/>
            <person name="Sonjak S."/>
            <person name="Turk M."/>
            <person name="Zajc J."/>
            <person name="Zalar P."/>
            <person name="Grube M."/>
            <person name="Sun H."/>
            <person name="Han J."/>
            <person name="Sharma A."/>
            <person name="Chiniquy J."/>
            <person name="Ngan C.Y."/>
            <person name="Lipzen A."/>
            <person name="Barry K."/>
            <person name="Grigoriev I.V."/>
            <person name="Gunde-Cimerman N."/>
        </authorList>
    </citation>
    <scope>NUCLEOTIDE SEQUENCE [LARGE SCALE GENOMIC DNA]</scope>
    <source>
        <strain evidence="3 4">EXF-150</strain>
    </source>
</reference>
<dbReference type="EMBL" id="KL584980">
    <property type="protein sequence ID" value="KEQ85580.1"/>
    <property type="molecule type" value="Genomic_DNA"/>
</dbReference>
<dbReference type="InterPro" id="IPR046347">
    <property type="entry name" value="bZIP_sf"/>
</dbReference>
<feature type="region of interest" description="Disordered" evidence="1">
    <location>
        <begin position="1"/>
        <end position="34"/>
    </location>
</feature>
<name>A0A074XJ86_AURPU</name>
<feature type="compositionally biased region" description="Polar residues" evidence="1">
    <location>
        <begin position="220"/>
        <end position="239"/>
    </location>
</feature>
<dbReference type="PANTHER" id="PTHR39607">
    <property type="entry name" value="XANTHOCILLIN BIOSYNTHESIS CLUSTER TRANSCRIPTION FACTOR XANC-RELATED"/>
    <property type="match status" value="1"/>
</dbReference>
<dbReference type="Proteomes" id="UP000030706">
    <property type="component" value="Unassembled WGS sequence"/>
</dbReference>
<dbReference type="GO" id="GO:0003700">
    <property type="term" value="F:DNA-binding transcription factor activity"/>
    <property type="evidence" value="ECO:0007669"/>
    <property type="project" value="InterPro"/>
</dbReference>
<evidence type="ECO:0000256" key="1">
    <source>
        <dbReference type="SAM" id="MobiDB-lite"/>
    </source>
</evidence>
<feature type="region of interest" description="Disordered" evidence="1">
    <location>
        <begin position="185"/>
        <end position="204"/>
    </location>
</feature>
<accession>A0A074XJ86</accession>
<evidence type="ECO:0000259" key="2">
    <source>
        <dbReference type="PROSITE" id="PS00036"/>
    </source>
</evidence>
<dbReference type="PROSITE" id="PS00036">
    <property type="entry name" value="BZIP_BASIC"/>
    <property type="match status" value="1"/>
</dbReference>
<dbReference type="SUPFAM" id="SSF57959">
    <property type="entry name" value="Leucine zipper domain"/>
    <property type="match status" value="1"/>
</dbReference>
<gene>
    <name evidence="3" type="ORF">M438DRAFT_404996</name>
</gene>
<evidence type="ECO:0000313" key="4">
    <source>
        <dbReference type="Proteomes" id="UP000030706"/>
    </source>
</evidence>
<dbReference type="InterPro" id="IPR004827">
    <property type="entry name" value="bZIP"/>
</dbReference>
<protein>
    <recommendedName>
        <fullName evidence="2">BZIP domain-containing protein</fullName>
    </recommendedName>
</protein>
<feature type="region of interest" description="Disordered" evidence="1">
    <location>
        <begin position="209"/>
        <end position="239"/>
    </location>
</feature>
<sequence length="391" mass="44015">MQNDDRDGEPEWSHISDPQEQKRVQNRVSQRNYRRRLKDRIAELERERAQNPTSRLVREVRHSLHADGEYAQISSAQPVRAAITHQPQSIVTRQAQSIEPDQISPALPDHASRILPPLDFELEESTQYTYPSAGSTQTMSLNMDTHNESDNIAGSYFPDIAYQRPMLSASDRDFEGGIYRYGEGGGSQASEVPLGSTQPVIPTSRIPVSRQDGAERRRPTSNSFGHYALSPTTDLTESSRTQSAAATRINFPSGHDFAWSPAPRQPIVSKGESGSLPTPRDPLEKQFTHILLSIKEAGIDNFDTAVLQYYTSAFRDDSLAHWARKRSRFERLGPVLKELHERSMHWPAEELRQYQDTILEIASQVCDMNTGIDGDVCRVDTSVAQMLEDVI</sequence>
<organism evidence="3 4">
    <name type="scientific">Aureobasidium pullulans EXF-150</name>
    <dbReference type="NCBI Taxonomy" id="1043002"/>
    <lineage>
        <taxon>Eukaryota</taxon>
        <taxon>Fungi</taxon>
        <taxon>Dikarya</taxon>
        <taxon>Ascomycota</taxon>
        <taxon>Pezizomycotina</taxon>
        <taxon>Dothideomycetes</taxon>
        <taxon>Dothideomycetidae</taxon>
        <taxon>Dothideales</taxon>
        <taxon>Saccotheciaceae</taxon>
        <taxon>Aureobasidium</taxon>
    </lineage>
</organism>
<evidence type="ECO:0000313" key="3">
    <source>
        <dbReference type="EMBL" id="KEQ85580.1"/>
    </source>
</evidence>
<keyword evidence="4" id="KW-1185">Reference proteome</keyword>
<dbReference type="HOGENOM" id="CLU_705930_0_0_1"/>
<feature type="domain" description="BZIP" evidence="2">
    <location>
        <begin position="22"/>
        <end position="36"/>
    </location>
</feature>
<dbReference type="PANTHER" id="PTHR39607:SF3">
    <property type="entry name" value="BZIP DOMAIN-CONTAINING PROTEIN"/>
    <property type="match status" value="1"/>
</dbReference>
<dbReference type="InterPro" id="IPR052635">
    <property type="entry name" value="Sec_Metab_Biosynth_Reg"/>
</dbReference>
<dbReference type="RefSeq" id="XP_029761767.1">
    <property type="nucleotide sequence ID" value="XM_029909757.1"/>
</dbReference>
<dbReference type="AlphaFoldDB" id="A0A074XJ86"/>
<dbReference type="CDD" id="cd14688">
    <property type="entry name" value="bZIP_YAP"/>
    <property type="match status" value="1"/>
</dbReference>
<dbReference type="GeneID" id="40752063"/>